<accession>A0A9N9PPQ7</accession>
<reference evidence="1" key="1">
    <citation type="submission" date="2021-07" db="EMBL/GenBank/DDBJ databases">
        <authorList>
            <person name="Durling M."/>
        </authorList>
    </citation>
    <scope>NUCLEOTIDE SEQUENCE</scope>
</reference>
<gene>
    <name evidence="1" type="ORF">HYFRA_00008039</name>
</gene>
<keyword evidence="2" id="KW-1185">Reference proteome</keyword>
<sequence length="522" mass="58570">MEPPYMSTNYLLKEFWEKLLGSRWFTRAWCSHEMRLGQKQDFIIPCAPAVGQYQRTALVFSSQFLWYLCALGTEIPSTSLKQKKVREMIFDKFDLSTEVERVRRIRQNKPAEADPLPNYVAQIGHIMDLGAGGNPTLPKDLRECDARCDKISIVLNSVGNGLNLRRDEEALRMYSSDHECYRQLLTIAIAAGDPSALCCTGRALEIGTRKSWLCKPTTGVSGQSTSMPLLLLEGISLDNSPSSSWIQLPGFFLENQQSPSEDCLTAAVFMTLQCQHLGMGVSPEGSHRRLGAGPGYRYWRYHVDKGDAEFSQFTRTVSAVLHCGLKWMLKTAKLCGFPQGFLEEWKIDATKYFYEGFDIQELKTVKWSSSDVGRHGVESVLRFSIWLMSWGVLAPEVETPTGDIWMPTIYSSEAGGHIIAYVTTAVSHGTGKKIEMRDSELFLPKCLLADGYGSLSRGWILKPKGFGASAELGKDLSLDDLQISPREDRIMERKTRLFGDTSLVASHGYGRATSQIRIHWPE</sequence>
<proteinExistence type="predicted"/>
<dbReference type="EMBL" id="CAJVRL010000041">
    <property type="protein sequence ID" value="CAG8951290.1"/>
    <property type="molecule type" value="Genomic_DNA"/>
</dbReference>
<evidence type="ECO:0008006" key="3">
    <source>
        <dbReference type="Google" id="ProtNLM"/>
    </source>
</evidence>
<dbReference type="OrthoDB" id="270167at2759"/>
<name>A0A9N9PPQ7_9HELO</name>
<dbReference type="AlphaFoldDB" id="A0A9N9PPQ7"/>
<dbReference type="Proteomes" id="UP000696280">
    <property type="component" value="Unassembled WGS sequence"/>
</dbReference>
<organism evidence="1 2">
    <name type="scientific">Hymenoscyphus fraxineus</name>
    <dbReference type="NCBI Taxonomy" id="746836"/>
    <lineage>
        <taxon>Eukaryota</taxon>
        <taxon>Fungi</taxon>
        <taxon>Dikarya</taxon>
        <taxon>Ascomycota</taxon>
        <taxon>Pezizomycotina</taxon>
        <taxon>Leotiomycetes</taxon>
        <taxon>Helotiales</taxon>
        <taxon>Helotiaceae</taxon>
        <taxon>Hymenoscyphus</taxon>
    </lineage>
</organism>
<comment type="caution">
    <text evidence="1">The sequence shown here is derived from an EMBL/GenBank/DDBJ whole genome shotgun (WGS) entry which is preliminary data.</text>
</comment>
<protein>
    <recommendedName>
        <fullName evidence="3">Heterokaryon incompatibility domain-containing protein</fullName>
    </recommendedName>
</protein>
<evidence type="ECO:0000313" key="1">
    <source>
        <dbReference type="EMBL" id="CAG8951290.1"/>
    </source>
</evidence>
<evidence type="ECO:0000313" key="2">
    <source>
        <dbReference type="Proteomes" id="UP000696280"/>
    </source>
</evidence>